<evidence type="ECO:0000256" key="4">
    <source>
        <dbReference type="ARBA" id="ARBA00022827"/>
    </source>
</evidence>
<dbReference type="InterPro" id="IPR016171">
    <property type="entry name" value="Vanillyl_alc_oxidase_C-sub2"/>
</dbReference>
<dbReference type="InterPro" id="IPR004113">
    <property type="entry name" value="FAD-bd_oxidored_4_C"/>
</dbReference>
<dbReference type="Pfam" id="PF02913">
    <property type="entry name" value="FAD-oxidase_C"/>
    <property type="match status" value="1"/>
</dbReference>
<dbReference type="GO" id="GO:0071949">
    <property type="term" value="F:FAD binding"/>
    <property type="evidence" value="ECO:0007669"/>
    <property type="project" value="InterPro"/>
</dbReference>
<reference evidence="7" key="2">
    <citation type="submission" date="2016-04" db="EMBL/GenBank/DDBJ databases">
        <title>Complete Genome and Plasmid Sequences for Rhodococcus fascians D188 and Draft Sequences for Rhodococcus spp. Isolates PBTS 1 and PBTS 2.</title>
        <authorList>
            <person name="Stamer R."/>
            <person name="Vereecke D."/>
            <person name="Zhang Y."/>
            <person name="Schilkey F."/>
            <person name="Devitt N."/>
            <person name="Randall J."/>
        </authorList>
    </citation>
    <scope>NUCLEOTIDE SEQUENCE [LARGE SCALE GENOMIC DNA]</scope>
    <source>
        <strain evidence="7">PBTS2</strain>
    </source>
</reference>
<dbReference type="SUPFAM" id="SSF55103">
    <property type="entry name" value="FAD-linked oxidases, C-terminal domain"/>
    <property type="match status" value="1"/>
</dbReference>
<dbReference type="EMBL" id="CP015220">
    <property type="protein sequence ID" value="AMY23544.1"/>
    <property type="molecule type" value="Genomic_DNA"/>
</dbReference>
<dbReference type="Pfam" id="PF01565">
    <property type="entry name" value="FAD_binding_4"/>
    <property type="match status" value="1"/>
</dbReference>
<dbReference type="Proteomes" id="UP000076038">
    <property type="component" value="Chromosome"/>
</dbReference>
<dbReference type="Gene3D" id="3.30.465.10">
    <property type="match status" value="1"/>
</dbReference>
<evidence type="ECO:0000256" key="1">
    <source>
        <dbReference type="ARBA" id="ARBA00001974"/>
    </source>
</evidence>
<dbReference type="FunFam" id="1.10.45.10:FF:000001">
    <property type="entry name" value="D-lactate dehydrogenase mitochondrial"/>
    <property type="match status" value="1"/>
</dbReference>
<dbReference type="SUPFAM" id="SSF56176">
    <property type="entry name" value="FAD-binding/transporter-associated domain-like"/>
    <property type="match status" value="1"/>
</dbReference>
<dbReference type="PROSITE" id="PS51387">
    <property type="entry name" value="FAD_PCMH"/>
    <property type="match status" value="1"/>
</dbReference>
<accession>A0A143QKR9</accession>
<dbReference type="OrthoDB" id="9770306at2"/>
<keyword evidence="5 6" id="KW-0560">Oxidoreductase</keyword>
<dbReference type="InterPro" id="IPR036318">
    <property type="entry name" value="FAD-bd_PCMH-like_sf"/>
</dbReference>
<dbReference type="InterPro" id="IPR006094">
    <property type="entry name" value="Oxid_FAD_bind_N"/>
</dbReference>
<dbReference type="PANTHER" id="PTHR42934:SF2">
    <property type="entry name" value="GLYCOLATE OXIDASE SUBUNIT GLCD"/>
    <property type="match status" value="1"/>
</dbReference>
<dbReference type="InterPro" id="IPR016169">
    <property type="entry name" value="FAD-bd_PCMH_sub2"/>
</dbReference>
<reference evidence="6 7" key="1">
    <citation type="journal article" date="2016" name="Genome Announc.">
        <title>Complete Genome and Plasmid Sequences for Rhodococcus fascians D188 and Draft Sequences for Rhodococcus Isolates PBTS 1 and PBTS 2.</title>
        <authorList>
            <person name="Stamler R.A."/>
            <person name="Vereecke D."/>
            <person name="Zhang Y."/>
            <person name="Schilkey F."/>
            <person name="Devitt N."/>
            <person name="Randall J.J."/>
        </authorList>
    </citation>
    <scope>NUCLEOTIDE SEQUENCE [LARGE SCALE GENOMIC DNA]</scope>
    <source>
        <strain evidence="6 7">PBTS2</strain>
    </source>
</reference>
<keyword evidence="4" id="KW-0274">FAD</keyword>
<dbReference type="KEGG" id="rhs:A3Q41_02242"/>
<evidence type="ECO:0000313" key="7">
    <source>
        <dbReference type="Proteomes" id="UP000076038"/>
    </source>
</evidence>
<dbReference type="InterPro" id="IPR016164">
    <property type="entry name" value="FAD-linked_Oxase-like_C"/>
</dbReference>
<evidence type="ECO:0000313" key="6">
    <source>
        <dbReference type="EMBL" id="AMY23544.1"/>
    </source>
</evidence>
<keyword evidence="3" id="KW-0285">Flavoprotein</keyword>
<dbReference type="GO" id="GO:0016491">
    <property type="term" value="F:oxidoreductase activity"/>
    <property type="evidence" value="ECO:0007669"/>
    <property type="project" value="UniProtKB-KW"/>
</dbReference>
<sequence>MNAPATTDIAALVDALPADIVVVDPDIVAGYARDQSQFTHSEVPAAVLMPRTTADVVACMAAASKHSIAVIPRGAGSGLSGGANASAHSVVLSLHRMTRIRELDRVNRLAVVEPGVITSDLRTTASEAGLFYPPDPGSVTFSTIGGNVATNAGGMCCVKYGVTGDFVLGLEVVLADGRVLRTGRRTVKGVAGYDLTHLLIGSEGTLGIITEITVRLLPAPRAPHTLVAAFPTLEGAGSAVSKIASAGITPSMLEILDRTTVKAVDEMTKMGIGDTTAALLLIQSDDADAESVMTVLESICTEFGAEDVVVGSDPVEAAMLLEARRLALPALERLGDWLLDDVAVPCSAITDLITSVEEIAAEHDLTIGVFGHAGDGNLHPTIIYDAADPASSAAAVSAFDAITRRALALGGTITGEHGVGRLKSRWLTVEHDEVSISVQRALKESLDPAGILNPGAVLSAGHPVDTGSN</sequence>
<dbReference type="InterPro" id="IPR051914">
    <property type="entry name" value="FAD-linked_OxidoTrans_Type4"/>
</dbReference>
<dbReference type="AlphaFoldDB" id="A0A143QKR9"/>
<dbReference type="Gene3D" id="1.10.45.10">
    <property type="entry name" value="Vanillyl-alcohol Oxidase, Chain A, domain 4"/>
    <property type="match status" value="1"/>
</dbReference>
<comment type="cofactor">
    <cofactor evidence="1">
        <name>FAD</name>
        <dbReference type="ChEBI" id="CHEBI:57692"/>
    </cofactor>
</comment>
<evidence type="ECO:0000256" key="3">
    <source>
        <dbReference type="ARBA" id="ARBA00022630"/>
    </source>
</evidence>
<dbReference type="Gene3D" id="3.30.70.2740">
    <property type="match status" value="1"/>
</dbReference>
<dbReference type="FunFam" id="3.30.70.2740:FF:000001">
    <property type="entry name" value="D-lactate dehydrogenase mitochondrial"/>
    <property type="match status" value="1"/>
</dbReference>
<protein>
    <submittedName>
        <fullName evidence="6">Putative FAD-linked oxidoreductase</fullName>
        <ecNumber evidence="6">1.-.-.-</ecNumber>
    </submittedName>
</protein>
<dbReference type="InterPro" id="IPR016166">
    <property type="entry name" value="FAD-bd_PCMH"/>
</dbReference>
<dbReference type="RefSeq" id="WP_048317545.1">
    <property type="nucleotide sequence ID" value="NZ_CP015220.1"/>
</dbReference>
<proteinExistence type="inferred from homology"/>
<dbReference type="PATRIC" id="fig|1653479.3.peg.2271"/>
<keyword evidence="7" id="KW-1185">Reference proteome</keyword>
<organism evidence="6 7">
    <name type="scientific">Rhodococcoides fascians</name>
    <name type="common">Rhodococcus fascians</name>
    <dbReference type="NCBI Taxonomy" id="1828"/>
    <lineage>
        <taxon>Bacteria</taxon>
        <taxon>Bacillati</taxon>
        <taxon>Actinomycetota</taxon>
        <taxon>Actinomycetes</taxon>
        <taxon>Mycobacteriales</taxon>
        <taxon>Nocardiaceae</taxon>
        <taxon>Rhodococcoides</taxon>
    </lineage>
</organism>
<dbReference type="PANTHER" id="PTHR42934">
    <property type="entry name" value="GLYCOLATE OXIDASE SUBUNIT GLCD"/>
    <property type="match status" value="1"/>
</dbReference>
<gene>
    <name evidence="6" type="ORF">A3Q41_02242</name>
</gene>
<name>A0A143QKR9_RHOFA</name>
<comment type="similarity">
    <text evidence="2">Belongs to the FAD-binding oxidoreductase/transferase type 4 family.</text>
</comment>
<evidence type="ECO:0000256" key="5">
    <source>
        <dbReference type="ARBA" id="ARBA00023002"/>
    </source>
</evidence>
<dbReference type="EC" id="1.-.-.-" evidence="6"/>
<evidence type="ECO:0000256" key="2">
    <source>
        <dbReference type="ARBA" id="ARBA00008000"/>
    </source>
</evidence>